<dbReference type="AlphaFoldDB" id="A0A7W9JER4"/>
<evidence type="ECO:0000313" key="1">
    <source>
        <dbReference type="EMBL" id="MBB5840624.1"/>
    </source>
</evidence>
<comment type="caution">
    <text evidence="1">The sequence shown here is derived from an EMBL/GenBank/DDBJ whole genome shotgun (WGS) entry which is preliminary data.</text>
</comment>
<keyword evidence="2" id="KW-1185">Reference proteome</keyword>
<accession>A0A7W9JER4</accession>
<dbReference type="EMBL" id="JACHMY010000001">
    <property type="protein sequence ID" value="MBB5840624.1"/>
    <property type="molecule type" value="Genomic_DNA"/>
</dbReference>
<organism evidence="1 2">
    <name type="scientific">Kribbella italica</name>
    <dbReference type="NCBI Taxonomy" id="1540520"/>
    <lineage>
        <taxon>Bacteria</taxon>
        <taxon>Bacillati</taxon>
        <taxon>Actinomycetota</taxon>
        <taxon>Actinomycetes</taxon>
        <taxon>Propionibacteriales</taxon>
        <taxon>Kribbellaceae</taxon>
        <taxon>Kribbella</taxon>
    </lineage>
</organism>
<dbReference type="Proteomes" id="UP000549971">
    <property type="component" value="Unassembled WGS sequence"/>
</dbReference>
<protein>
    <submittedName>
        <fullName evidence="1">Uncharacterized protein</fullName>
    </submittedName>
</protein>
<evidence type="ECO:0000313" key="2">
    <source>
        <dbReference type="Proteomes" id="UP000549971"/>
    </source>
</evidence>
<name>A0A7W9JER4_9ACTN</name>
<dbReference type="RefSeq" id="WP_184803115.1">
    <property type="nucleotide sequence ID" value="NZ_JACHMY010000001.1"/>
</dbReference>
<reference evidence="1 2" key="1">
    <citation type="submission" date="2020-08" db="EMBL/GenBank/DDBJ databases">
        <title>Sequencing the genomes of 1000 actinobacteria strains.</title>
        <authorList>
            <person name="Klenk H.-P."/>
        </authorList>
    </citation>
    <scope>NUCLEOTIDE SEQUENCE [LARGE SCALE GENOMIC DNA]</scope>
    <source>
        <strain evidence="1 2">DSM 28967</strain>
    </source>
</reference>
<proteinExistence type="predicted"/>
<sequence length="474" mass="53437">MSMRVFGHQILANGLRTDHPIPGLPFVDDSHIPVEDPDAIEAVGRNRGEGQWGRTDPCLQRTASENLPFGDKAFTTDPHRHDLAWLVRIHPDFGRTVVLIADADASGLYANLEDDTLLWRAGGYWWNGEGWRRPLQLFDLSLEAYIRRPVPGAATVSAAQTLERQHAGQGADILTVDDVKTHGEPLDRYDWLRHLAAWAQQRPEDGLPLDQCVVDITAPELSGNQLLSLNQAASVAGITAGTLRGYISRGEGNVPDPQLVTGGRPQWSLPVMNEWVETRAYTTDESVKAVSLDFGEGPHVGFVDLREKIFYWILSRLSRSPELKPRFALRWRDQQSFKEVAMDLSGTIAAGLDEMVPLSELARTTLEAMLGAVLRSWYTTTTYETAEDRMRARPRIYHIDDDTGTMLDWLIRHDPRRGRWVVYTFVGDILRENDRYETNRDNLIHTLKVALSHGKLTDEQVDSFLRTAIMPNDD</sequence>
<gene>
    <name evidence="1" type="ORF">HDA39_007358</name>
</gene>